<dbReference type="InterPro" id="IPR014001">
    <property type="entry name" value="Helicase_ATP-bd"/>
</dbReference>
<gene>
    <name evidence="8" type="ORF">X943_002784</name>
</gene>
<dbReference type="SUPFAM" id="SSF52540">
    <property type="entry name" value="P-loop containing nucleoside triphosphate hydrolases"/>
    <property type="match status" value="1"/>
</dbReference>
<comment type="domain">
    <text evidence="5">The Q motif is unique to and characteristic of the DEAD box family of RNA helicases and controls ATP binding and hydrolysis.</text>
</comment>
<feature type="compositionally biased region" description="Basic residues" evidence="6">
    <location>
        <begin position="637"/>
        <end position="647"/>
    </location>
</feature>
<feature type="domain" description="Helicase C-terminal" evidence="7">
    <location>
        <begin position="348"/>
        <end position="501"/>
    </location>
</feature>
<keyword evidence="4 5" id="KW-0694">RNA-binding</keyword>
<dbReference type="InterPro" id="IPR027417">
    <property type="entry name" value="P-loop_NTPase"/>
</dbReference>
<dbReference type="Gene3D" id="3.40.50.300">
    <property type="entry name" value="P-loop containing nucleotide triphosphate hydrolases"/>
    <property type="match status" value="2"/>
</dbReference>
<evidence type="ECO:0000259" key="7">
    <source>
        <dbReference type="PROSITE" id="PS51194"/>
    </source>
</evidence>
<accession>A0AAD9GDE4</accession>
<proteinExistence type="inferred from homology"/>
<comment type="caution">
    <text evidence="8">The sequence shown here is derived from an EMBL/GenBank/DDBJ whole genome shotgun (WGS) entry which is preliminary data.</text>
</comment>
<dbReference type="EC" id="3.6.4.13" evidence="5"/>
<dbReference type="Proteomes" id="UP001195914">
    <property type="component" value="Unassembled WGS sequence"/>
</dbReference>
<comment type="similarity">
    <text evidence="5">Belongs to the DEAD box helicase family.</text>
</comment>
<reference evidence="8" key="1">
    <citation type="journal article" date="2014" name="Nucleic Acids Res.">
        <title>The evolutionary dynamics of variant antigen genes in Babesia reveal a history of genomic innovation underlying host-parasite interaction.</title>
        <authorList>
            <person name="Jackson A.P."/>
            <person name="Otto T.D."/>
            <person name="Darby A."/>
            <person name="Ramaprasad A."/>
            <person name="Xia D."/>
            <person name="Echaide I.E."/>
            <person name="Farber M."/>
            <person name="Gahlot S."/>
            <person name="Gamble J."/>
            <person name="Gupta D."/>
            <person name="Gupta Y."/>
            <person name="Jackson L."/>
            <person name="Malandrin L."/>
            <person name="Malas T.B."/>
            <person name="Moussa E."/>
            <person name="Nair M."/>
            <person name="Reid A.J."/>
            <person name="Sanders M."/>
            <person name="Sharma J."/>
            <person name="Tracey A."/>
            <person name="Quail M.A."/>
            <person name="Weir W."/>
            <person name="Wastling J.M."/>
            <person name="Hall N."/>
            <person name="Willadsen P."/>
            <person name="Lingelbach K."/>
            <person name="Shiels B."/>
            <person name="Tait A."/>
            <person name="Berriman M."/>
            <person name="Allred D.R."/>
            <person name="Pain A."/>
        </authorList>
    </citation>
    <scope>NUCLEOTIDE SEQUENCE</scope>
    <source>
        <strain evidence="8">1802A</strain>
    </source>
</reference>
<dbReference type="GO" id="GO:0003723">
    <property type="term" value="F:RNA binding"/>
    <property type="evidence" value="ECO:0007669"/>
    <property type="project" value="UniProtKB-UniRule"/>
</dbReference>
<dbReference type="Pfam" id="PF00270">
    <property type="entry name" value="DEAD"/>
    <property type="match status" value="1"/>
</dbReference>
<sequence length="647" mass="73746">MDQIIQYHGKRMQLLEAKGSLSTGGDCNGIDEYGLKSSEARYLIRSLKLSEPDEFQRCTILWLKGYVKRRDGDIVEYPETRHVEGDVLGSALRHVALMVGSGKTGKTLSYLLAISDIVSCERQAAEEQCGGRDEYRNKLILNGSLRSSVSHAIKDMPRIHGLPKFDWNSLMVPLAIVLVPSREIGMHIFDWCCKLQLRARLVAGGKGYKKQTSFTGGYATVVGKKGYDNVDLLIATPEMLLRVIHGGFADARMDIKFLKFLILEESDMLCEGFYLEHLSDILNMIHYDQLRFLYVTSTKTDALMNHIQQVNLDGNSELLARITIAHPKSHTLDSKIHQVFTAISQSDPLDRLLETLEELDVRRAGPHHKTVIFCNTVKCCKFLDHALKERGYNITTLHGEMGYDQRSQSLREFRGRNNVMVATNVASRGALNQDVDTVISFDFPRNVSEYLHRSSRVAMNGTINTFFSKKHLPVLKSIQRLNTTEHRIEYRNVSARVARILQLQLEWDARAALRTRKLKKGGRKALNLPPRRNILSPANKKAMKRFYLRAKAVKKVQFLQKRGILRKGYGLPRMPDRAMEASDSQEFVRMQRSADGFLQVIPKRRSRIRNSIQEGGYDAESQFIEGAPSYEEETRSKPRKHHRGTHF</sequence>
<dbReference type="Pfam" id="PF00271">
    <property type="entry name" value="Helicase_C"/>
    <property type="match status" value="1"/>
</dbReference>
<evidence type="ECO:0000256" key="5">
    <source>
        <dbReference type="RuleBase" id="RU365068"/>
    </source>
</evidence>
<dbReference type="SMART" id="SM00487">
    <property type="entry name" value="DEXDc"/>
    <property type="match status" value="1"/>
</dbReference>
<evidence type="ECO:0000313" key="8">
    <source>
        <dbReference type="EMBL" id="KAK1936327.1"/>
    </source>
</evidence>
<keyword evidence="5 8" id="KW-0347">Helicase</keyword>
<organism evidence="8 9">
    <name type="scientific">Babesia divergens</name>
    <dbReference type="NCBI Taxonomy" id="32595"/>
    <lineage>
        <taxon>Eukaryota</taxon>
        <taxon>Sar</taxon>
        <taxon>Alveolata</taxon>
        <taxon>Apicomplexa</taxon>
        <taxon>Aconoidasida</taxon>
        <taxon>Piroplasmida</taxon>
        <taxon>Babesiidae</taxon>
        <taxon>Babesia</taxon>
    </lineage>
</organism>
<comment type="catalytic activity">
    <reaction evidence="5">
        <text>ATP + H2O = ADP + phosphate + H(+)</text>
        <dbReference type="Rhea" id="RHEA:13065"/>
        <dbReference type="ChEBI" id="CHEBI:15377"/>
        <dbReference type="ChEBI" id="CHEBI:15378"/>
        <dbReference type="ChEBI" id="CHEBI:30616"/>
        <dbReference type="ChEBI" id="CHEBI:43474"/>
        <dbReference type="ChEBI" id="CHEBI:456216"/>
        <dbReference type="EC" id="3.6.4.13"/>
    </reaction>
</comment>
<comment type="function">
    <text evidence="5">RNA helicase.</text>
</comment>
<keyword evidence="2 5" id="KW-0378">Hydrolase</keyword>
<name>A0AAD9GDE4_BABDI</name>
<evidence type="ECO:0000256" key="3">
    <source>
        <dbReference type="ARBA" id="ARBA00022840"/>
    </source>
</evidence>
<dbReference type="InterPro" id="IPR011545">
    <property type="entry name" value="DEAD/DEAH_box_helicase_dom"/>
</dbReference>
<dbReference type="AlphaFoldDB" id="A0AAD9GDE4"/>
<dbReference type="GO" id="GO:0005524">
    <property type="term" value="F:ATP binding"/>
    <property type="evidence" value="ECO:0007669"/>
    <property type="project" value="UniProtKB-UniRule"/>
</dbReference>
<evidence type="ECO:0000256" key="2">
    <source>
        <dbReference type="ARBA" id="ARBA00022801"/>
    </source>
</evidence>
<reference evidence="8" key="2">
    <citation type="submission" date="2021-05" db="EMBL/GenBank/DDBJ databases">
        <authorList>
            <person name="Pain A."/>
        </authorList>
    </citation>
    <scope>NUCLEOTIDE SEQUENCE</scope>
    <source>
        <strain evidence="8">1802A</strain>
    </source>
</reference>
<protein>
    <recommendedName>
        <fullName evidence="5">ATP-dependent RNA helicase</fullName>
        <ecNumber evidence="5">3.6.4.13</ecNumber>
    </recommendedName>
</protein>
<dbReference type="CDD" id="cd18787">
    <property type="entry name" value="SF2_C_DEAD"/>
    <property type="match status" value="1"/>
</dbReference>
<feature type="region of interest" description="Disordered" evidence="6">
    <location>
        <begin position="619"/>
        <end position="647"/>
    </location>
</feature>
<evidence type="ECO:0000256" key="1">
    <source>
        <dbReference type="ARBA" id="ARBA00022741"/>
    </source>
</evidence>
<keyword evidence="9" id="KW-1185">Reference proteome</keyword>
<keyword evidence="3 5" id="KW-0067">ATP-binding</keyword>
<dbReference type="PANTHER" id="PTHR24031">
    <property type="entry name" value="RNA HELICASE"/>
    <property type="match status" value="1"/>
</dbReference>
<evidence type="ECO:0000313" key="9">
    <source>
        <dbReference type="Proteomes" id="UP001195914"/>
    </source>
</evidence>
<dbReference type="PROSITE" id="PS51194">
    <property type="entry name" value="HELICASE_CTER"/>
    <property type="match status" value="1"/>
</dbReference>
<dbReference type="GO" id="GO:0003724">
    <property type="term" value="F:RNA helicase activity"/>
    <property type="evidence" value="ECO:0007669"/>
    <property type="project" value="UniProtKB-EC"/>
</dbReference>
<evidence type="ECO:0000256" key="4">
    <source>
        <dbReference type="ARBA" id="ARBA00022884"/>
    </source>
</evidence>
<dbReference type="SMART" id="SM00490">
    <property type="entry name" value="HELICc"/>
    <property type="match status" value="1"/>
</dbReference>
<evidence type="ECO:0000256" key="6">
    <source>
        <dbReference type="SAM" id="MobiDB-lite"/>
    </source>
</evidence>
<dbReference type="InterPro" id="IPR001650">
    <property type="entry name" value="Helicase_C-like"/>
</dbReference>
<keyword evidence="1 5" id="KW-0547">Nucleotide-binding</keyword>
<dbReference type="GO" id="GO:0016787">
    <property type="term" value="F:hydrolase activity"/>
    <property type="evidence" value="ECO:0007669"/>
    <property type="project" value="UniProtKB-KW"/>
</dbReference>
<dbReference type="EMBL" id="JAHBMH010000044">
    <property type="protein sequence ID" value="KAK1936327.1"/>
    <property type="molecule type" value="Genomic_DNA"/>
</dbReference>